<protein>
    <submittedName>
        <fullName evidence="2">Uncharacterized protein</fullName>
    </submittedName>
</protein>
<dbReference type="InParanoid" id="A0A1V9XC45"/>
<feature type="compositionally biased region" description="Basic residues" evidence="1">
    <location>
        <begin position="120"/>
        <end position="137"/>
    </location>
</feature>
<feature type="region of interest" description="Disordered" evidence="1">
    <location>
        <begin position="288"/>
        <end position="493"/>
    </location>
</feature>
<feature type="non-terminal residue" evidence="2">
    <location>
        <position position="574"/>
    </location>
</feature>
<feature type="compositionally biased region" description="Low complexity" evidence="1">
    <location>
        <begin position="152"/>
        <end position="162"/>
    </location>
</feature>
<dbReference type="Proteomes" id="UP000192247">
    <property type="component" value="Unassembled WGS sequence"/>
</dbReference>
<feature type="compositionally biased region" description="Basic and acidic residues" evidence="1">
    <location>
        <begin position="482"/>
        <end position="493"/>
    </location>
</feature>
<name>A0A1V9XC45_9ACAR</name>
<evidence type="ECO:0000313" key="2">
    <source>
        <dbReference type="EMBL" id="OQR71087.1"/>
    </source>
</evidence>
<comment type="caution">
    <text evidence="2">The sequence shown here is derived from an EMBL/GenBank/DDBJ whole genome shotgun (WGS) entry which is preliminary data.</text>
</comment>
<feature type="region of interest" description="Disordered" evidence="1">
    <location>
        <begin position="66"/>
        <end position="255"/>
    </location>
</feature>
<dbReference type="STRING" id="418985.A0A1V9XC45"/>
<dbReference type="EMBL" id="MNPL01015384">
    <property type="protein sequence ID" value="OQR71087.1"/>
    <property type="molecule type" value="Genomic_DNA"/>
</dbReference>
<feature type="region of interest" description="Disordered" evidence="1">
    <location>
        <begin position="507"/>
        <end position="574"/>
    </location>
</feature>
<feature type="compositionally biased region" description="Basic residues" evidence="1">
    <location>
        <begin position="163"/>
        <end position="201"/>
    </location>
</feature>
<reference evidence="2 3" key="1">
    <citation type="journal article" date="2017" name="Gigascience">
        <title>Draft genome of the honey bee ectoparasitic mite, Tropilaelaps mercedesae, is shaped by the parasitic life history.</title>
        <authorList>
            <person name="Dong X."/>
            <person name="Armstrong S.D."/>
            <person name="Xia D."/>
            <person name="Makepeace B.L."/>
            <person name="Darby A.C."/>
            <person name="Kadowaki T."/>
        </authorList>
    </citation>
    <scope>NUCLEOTIDE SEQUENCE [LARGE SCALE GENOMIC DNA]</scope>
    <source>
        <strain evidence="2">Wuxi-XJTLU</strain>
    </source>
</reference>
<evidence type="ECO:0000256" key="1">
    <source>
        <dbReference type="SAM" id="MobiDB-lite"/>
    </source>
</evidence>
<accession>A0A1V9XC45</accession>
<feature type="compositionally biased region" description="Basic residues" evidence="1">
    <location>
        <begin position="93"/>
        <end position="111"/>
    </location>
</feature>
<feature type="compositionally biased region" description="Acidic residues" evidence="1">
    <location>
        <begin position="329"/>
        <end position="354"/>
    </location>
</feature>
<feature type="compositionally biased region" description="Basic and acidic residues" evidence="1">
    <location>
        <begin position="355"/>
        <end position="472"/>
    </location>
</feature>
<feature type="compositionally biased region" description="Basic and acidic residues" evidence="1">
    <location>
        <begin position="319"/>
        <end position="328"/>
    </location>
</feature>
<sequence>MAGLQHSSSGARADVAMGEEDDDLEALRVAALAALEAKRLKEVPRNKIVQRNNVLVIQPTDDLLPRLDHPVRTARSPSPRVRRKSPKEPSPLLRRRSPSLRLSHSPRRYSPRRSVTPRGRSPRFRSRTRSRSPRCRYRSPLPPRRSPRRSSRSPSPRRISLSPRRRSPLRRRSPVARRSPKRRSPLLRTPPRRSPLRRSPPRKATNGEAPRRNNAWRSPSRRMSRSPIYRNGPVEPKKQAEHVPAPVFLRNRSHSLEQKDRFSRFQDGQDNDSEDDSCNESLLDEILKDSHLDVESGDNDGAEVEKRSTQTAEPSAIADDAKENTVKEEPDEDCLLLQVDDDMDDLLELEEDETLNAKEPSKPVVVKEKKPLKEQRRIDEQKRTDRRRDERASRRENKKPDPSERERRDRKETRSRREKEVKTLKAEKKVEKEKESKRHKEKNKELVAEKVVKSDKVKEEPPVAQAVEEKHKPSTPTGDITPEQRQRFEARKRKFECTEIKHSKKVISLKKDGSDIANGDGGVIEEGRTREPASGGSSRKGGIQERLGAKELRSSKVRANPRGEKPSGAEEDVV</sequence>
<dbReference type="OrthoDB" id="10674351at2759"/>
<dbReference type="AlphaFoldDB" id="A0A1V9XC45"/>
<keyword evidence="3" id="KW-1185">Reference proteome</keyword>
<gene>
    <name evidence="2" type="ORF">BIW11_11211</name>
</gene>
<evidence type="ECO:0000313" key="3">
    <source>
        <dbReference type="Proteomes" id="UP000192247"/>
    </source>
</evidence>
<organism evidence="2 3">
    <name type="scientific">Tropilaelaps mercedesae</name>
    <dbReference type="NCBI Taxonomy" id="418985"/>
    <lineage>
        <taxon>Eukaryota</taxon>
        <taxon>Metazoa</taxon>
        <taxon>Ecdysozoa</taxon>
        <taxon>Arthropoda</taxon>
        <taxon>Chelicerata</taxon>
        <taxon>Arachnida</taxon>
        <taxon>Acari</taxon>
        <taxon>Parasitiformes</taxon>
        <taxon>Mesostigmata</taxon>
        <taxon>Gamasina</taxon>
        <taxon>Dermanyssoidea</taxon>
        <taxon>Laelapidae</taxon>
        <taxon>Tropilaelaps</taxon>
    </lineage>
</organism>
<proteinExistence type="predicted"/>